<dbReference type="GO" id="GO:0000049">
    <property type="term" value="F:tRNA binding"/>
    <property type="evidence" value="ECO:0007669"/>
    <property type="project" value="TreeGrafter"/>
</dbReference>
<feature type="non-terminal residue" evidence="3">
    <location>
        <position position="1"/>
    </location>
</feature>
<evidence type="ECO:0000313" key="3">
    <source>
        <dbReference type="EMBL" id="KFG41877.1"/>
    </source>
</evidence>
<feature type="compositionally biased region" description="Basic and acidic residues" evidence="1">
    <location>
        <begin position="231"/>
        <end position="242"/>
    </location>
</feature>
<feature type="region of interest" description="Disordered" evidence="1">
    <location>
        <begin position="1"/>
        <end position="36"/>
    </location>
</feature>
<comment type="caution">
    <text evidence="3">The sequence shown here is derived from an EMBL/GenBank/DDBJ whole genome shotgun (WGS) entry which is preliminary data.</text>
</comment>
<feature type="compositionally biased region" description="Low complexity" evidence="1">
    <location>
        <begin position="208"/>
        <end position="221"/>
    </location>
</feature>
<proteinExistence type="predicted"/>
<dbReference type="GO" id="GO:1990116">
    <property type="term" value="P:ribosome-associated ubiquitin-dependent protein catabolic process"/>
    <property type="evidence" value="ECO:0007669"/>
    <property type="project" value="TreeGrafter"/>
</dbReference>
<feature type="domain" description="NFACT protein C-terminal" evidence="2">
    <location>
        <begin position="253"/>
        <end position="342"/>
    </location>
</feature>
<feature type="compositionally biased region" description="Basic and acidic residues" evidence="1">
    <location>
        <begin position="126"/>
        <end position="144"/>
    </location>
</feature>
<feature type="compositionally biased region" description="Basic residues" evidence="1">
    <location>
        <begin position="170"/>
        <end position="181"/>
    </location>
</feature>
<dbReference type="InterPro" id="IPR051608">
    <property type="entry name" value="RQC_Subunit_NEMF"/>
</dbReference>
<accession>A0A086KBV9</accession>
<evidence type="ECO:0000313" key="4">
    <source>
        <dbReference type="Proteomes" id="UP000028828"/>
    </source>
</evidence>
<dbReference type="InterPro" id="IPR021846">
    <property type="entry name" value="NFACT-C"/>
</dbReference>
<name>A0A086KBV9_TOXGO</name>
<feature type="region of interest" description="Disordered" evidence="1">
    <location>
        <begin position="208"/>
        <end position="245"/>
    </location>
</feature>
<protein>
    <submittedName>
        <fullName evidence="3">Signal peptidase</fullName>
    </submittedName>
</protein>
<dbReference type="AlphaFoldDB" id="A0A086KBV9"/>
<feature type="compositionally biased region" description="Acidic residues" evidence="1">
    <location>
        <begin position="71"/>
        <end position="85"/>
    </location>
</feature>
<dbReference type="GO" id="GO:1990112">
    <property type="term" value="C:RQC complex"/>
    <property type="evidence" value="ECO:0007669"/>
    <property type="project" value="TreeGrafter"/>
</dbReference>
<dbReference type="Pfam" id="PF11923">
    <property type="entry name" value="NFACT-C"/>
    <property type="match status" value="1"/>
</dbReference>
<evidence type="ECO:0000256" key="1">
    <source>
        <dbReference type="SAM" id="MobiDB-lite"/>
    </source>
</evidence>
<dbReference type="EMBL" id="AEYI02001072">
    <property type="protein sequence ID" value="KFG41877.1"/>
    <property type="molecule type" value="Genomic_DNA"/>
</dbReference>
<dbReference type="Proteomes" id="UP000028828">
    <property type="component" value="Unassembled WGS sequence"/>
</dbReference>
<dbReference type="PANTHER" id="PTHR15239">
    <property type="entry name" value="NUCLEAR EXPORT MEDIATOR FACTOR NEMF"/>
    <property type="match status" value="1"/>
</dbReference>
<feature type="region of interest" description="Disordered" evidence="1">
    <location>
        <begin position="53"/>
        <end position="190"/>
    </location>
</feature>
<gene>
    <name evidence="3" type="ORF">TGP89_214090B</name>
</gene>
<reference evidence="3 4" key="1">
    <citation type="submission" date="2014-03" db="EMBL/GenBank/DDBJ databases">
        <authorList>
            <person name="Sibley D."/>
            <person name="Venepally P."/>
            <person name="Karamycheva S."/>
            <person name="Hadjithomas M."/>
            <person name="Khan A."/>
            <person name="Brunk B."/>
            <person name="Roos D."/>
            <person name="Caler E."/>
            <person name="Lorenzi H."/>
        </authorList>
    </citation>
    <scope>NUCLEOTIDE SEQUENCE [LARGE SCALE GENOMIC DNA]</scope>
    <source>
        <strain evidence="4">p89</strain>
    </source>
</reference>
<feature type="compositionally biased region" description="Basic and acidic residues" evidence="1">
    <location>
        <begin position="61"/>
        <end position="70"/>
    </location>
</feature>
<dbReference type="VEuPathDB" id="ToxoDB:TGP89_214090B"/>
<dbReference type="PANTHER" id="PTHR15239:SF6">
    <property type="entry name" value="RIBOSOME QUALITY CONTROL COMPLEX SUBUNIT NEMF"/>
    <property type="match status" value="1"/>
</dbReference>
<feature type="compositionally biased region" description="Acidic residues" evidence="1">
    <location>
        <begin position="94"/>
        <end position="107"/>
    </location>
</feature>
<evidence type="ECO:0000259" key="2">
    <source>
        <dbReference type="Pfam" id="PF11923"/>
    </source>
</evidence>
<organism evidence="3 4">
    <name type="scientific">Toxoplasma gondii p89</name>
    <dbReference type="NCBI Taxonomy" id="943119"/>
    <lineage>
        <taxon>Eukaryota</taxon>
        <taxon>Sar</taxon>
        <taxon>Alveolata</taxon>
        <taxon>Apicomplexa</taxon>
        <taxon>Conoidasida</taxon>
        <taxon>Coccidia</taxon>
        <taxon>Eucoccidiorida</taxon>
        <taxon>Eimeriorina</taxon>
        <taxon>Sarcocystidae</taxon>
        <taxon>Toxoplasma</taxon>
    </lineage>
</organism>
<dbReference type="GO" id="GO:0072344">
    <property type="term" value="P:rescue of stalled ribosome"/>
    <property type="evidence" value="ECO:0007669"/>
    <property type="project" value="TreeGrafter"/>
</dbReference>
<sequence>RSEEDDGTTSAGTRRSRRAVSEGSASACFERGLSGRVGRSKEDFFLDVCARELASAGEGGETERNRRKEPEEEEGEEEETEESAEELQKAASSGEEEDTTEDEEDTDDAVKEETINAEIPSRKRMSAAERRRQKKGNREAKDDPAGTAEEKEDMGGKEKAKGPRLQPVPRGKRGKLAKMKKKYGDQDEEEKQFKMSLIGAEEIKRGGPTATANAAAPACAAKKLPGRKAAQQREERRELKEVLEEEGDERLTEQCSQIDLLTASPLPEDALLCVVPVTAPYSAMSKYKFKAKLVPGSMKKGNAGQAALRHFLQQADDDRQKQLIKSITLAEVALSMISDVRLSVPGIQKQLTAARRQKKEQKKKTVTAEE</sequence>
<dbReference type="GO" id="GO:0043023">
    <property type="term" value="F:ribosomal large subunit binding"/>
    <property type="evidence" value="ECO:0007669"/>
    <property type="project" value="TreeGrafter"/>
</dbReference>